<feature type="binding site" evidence="10">
    <location>
        <position position="259"/>
    </location>
    <ligand>
        <name>UDP-N-acetyl-alpha-D-glucosamine</name>
        <dbReference type="ChEBI" id="CHEBI:57705"/>
    </ligand>
</feature>
<dbReference type="InterPro" id="IPR004276">
    <property type="entry name" value="GlycoTrans_28_N"/>
</dbReference>
<dbReference type="GO" id="GO:0008360">
    <property type="term" value="P:regulation of cell shape"/>
    <property type="evidence" value="ECO:0007669"/>
    <property type="project" value="UniProtKB-KW"/>
</dbReference>
<dbReference type="GO" id="GO:0051301">
    <property type="term" value="P:cell division"/>
    <property type="evidence" value="ECO:0007669"/>
    <property type="project" value="UniProtKB-KW"/>
</dbReference>
<dbReference type="EMBL" id="UARK01000002">
    <property type="protein sequence ID" value="SPW27744.1"/>
    <property type="molecule type" value="Genomic_DNA"/>
</dbReference>
<protein>
    <recommendedName>
        <fullName evidence="10">UDP-N-acetylglucosamine--N-acetylmuramyl-(pentapeptide) pyrophosphoryl-undecaprenol N-acetylglucosamine transferase</fullName>
        <ecNumber evidence="10">2.4.1.227</ecNumber>
    </recommendedName>
    <alternativeName>
        <fullName evidence="10">Undecaprenyl-PP-MurNAc-pentapeptide-UDPGlcNAc GlcNAc transferase</fullName>
    </alternativeName>
</protein>
<dbReference type="AlphaFoldDB" id="A0A6H9XPJ3"/>
<dbReference type="InterPro" id="IPR006009">
    <property type="entry name" value="GlcNAc_MurG"/>
</dbReference>
<dbReference type="Proteomes" id="UP000249886">
    <property type="component" value="Unassembled WGS sequence"/>
</dbReference>
<evidence type="ECO:0000256" key="9">
    <source>
        <dbReference type="ARBA" id="ARBA00023316"/>
    </source>
</evidence>
<evidence type="ECO:0000256" key="1">
    <source>
        <dbReference type="ARBA" id="ARBA00022475"/>
    </source>
</evidence>
<feature type="binding site" evidence="10">
    <location>
        <position position="141"/>
    </location>
    <ligand>
        <name>UDP-N-acetyl-alpha-D-glucosamine</name>
        <dbReference type="ChEBI" id="CHEBI:57705"/>
    </ligand>
</feature>
<dbReference type="GO" id="GO:0071555">
    <property type="term" value="P:cell wall organization"/>
    <property type="evidence" value="ECO:0007669"/>
    <property type="project" value="UniProtKB-KW"/>
</dbReference>
<organism evidence="13 14">
    <name type="scientific">Corynebacterium matruchotii</name>
    <dbReference type="NCBI Taxonomy" id="43768"/>
    <lineage>
        <taxon>Bacteria</taxon>
        <taxon>Bacillati</taxon>
        <taxon>Actinomycetota</taxon>
        <taxon>Actinomycetes</taxon>
        <taxon>Mycobacteriales</taxon>
        <taxon>Corynebacteriaceae</taxon>
        <taxon>Corynebacterium</taxon>
    </lineage>
</organism>
<dbReference type="Pfam" id="PF03033">
    <property type="entry name" value="Glyco_transf_28"/>
    <property type="match status" value="1"/>
</dbReference>
<feature type="domain" description="Glycosyltransferase family 28 N-terminal" evidence="11">
    <location>
        <begin position="22"/>
        <end position="152"/>
    </location>
</feature>
<keyword evidence="4 10" id="KW-0808">Transferase</keyword>
<evidence type="ECO:0000256" key="10">
    <source>
        <dbReference type="HAMAP-Rule" id="MF_00033"/>
    </source>
</evidence>
<feature type="binding site" evidence="10">
    <location>
        <begin position="29"/>
        <end position="31"/>
    </location>
    <ligand>
        <name>UDP-N-acetyl-alpha-D-glucosamine</name>
        <dbReference type="ChEBI" id="CHEBI:57705"/>
    </ligand>
</feature>
<keyword evidence="9 10" id="KW-0961">Cell wall biogenesis/degradation</keyword>
<dbReference type="SUPFAM" id="SSF53756">
    <property type="entry name" value="UDP-Glycosyltransferase/glycogen phosphorylase"/>
    <property type="match status" value="1"/>
</dbReference>
<evidence type="ECO:0000259" key="11">
    <source>
        <dbReference type="Pfam" id="PF03033"/>
    </source>
</evidence>
<feature type="domain" description="Glycosyl transferase family 28 C-terminal" evidence="12">
    <location>
        <begin position="205"/>
        <end position="359"/>
    </location>
</feature>
<evidence type="ECO:0000256" key="3">
    <source>
        <dbReference type="ARBA" id="ARBA00022676"/>
    </source>
</evidence>
<comment type="subcellular location">
    <subcellularLocation>
        <location evidence="10">Cell membrane</location>
        <topology evidence="10">Peripheral membrane protein</topology>
        <orientation evidence="10">Cytoplasmic side</orientation>
    </subcellularLocation>
</comment>
<evidence type="ECO:0000256" key="5">
    <source>
        <dbReference type="ARBA" id="ARBA00022960"/>
    </source>
</evidence>
<dbReference type="GO" id="GO:0050511">
    <property type="term" value="F:undecaprenyldiphospho-muramoylpentapeptide beta-N-acetylglucosaminyltransferase activity"/>
    <property type="evidence" value="ECO:0007669"/>
    <property type="project" value="UniProtKB-UniRule"/>
</dbReference>
<dbReference type="GeneID" id="84574271"/>
<dbReference type="EC" id="2.4.1.227" evidence="10"/>
<dbReference type="PANTHER" id="PTHR21015:SF22">
    <property type="entry name" value="GLYCOSYLTRANSFERASE"/>
    <property type="match status" value="1"/>
</dbReference>
<evidence type="ECO:0000259" key="12">
    <source>
        <dbReference type="Pfam" id="PF04101"/>
    </source>
</evidence>
<evidence type="ECO:0000313" key="13">
    <source>
        <dbReference type="EMBL" id="SPW27744.1"/>
    </source>
</evidence>
<keyword evidence="1 10" id="KW-1003">Cell membrane</keyword>
<evidence type="ECO:0000256" key="4">
    <source>
        <dbReference type="ARBA" id="ARBA00022679"/>
    </source>
</evidence>
<keyword evidence="5 10" id="KW-0133">Cell shape</keyword>
<feature type="binding site" evidence="10">
    <location>
        <position position="212"/>
    </location>
    <ligand>
        <name>UDP-N-acetyl-alpha-D-glucosamine</name>
        <dbReference type="ChEBI" id="CHEBI:57705"/>
    </ligand>
</feature>
<keyword evidence="8 10" id="KW-0131">Cell cycle</keyword>
<evidence type="ECO:0000256" key="8">
    <source>
        <dbReference type="ARBA" id="ARBA00023306"/>
    </source>
</evidence>
<dbReference type="PANTHER" id="PTHR21015">
    <property type="entry name" value="UDP-N-ACETYLGLUCOSAMINE--N-ACETYLMURAMYL-(PENTAPEPTIDE) PYROPHOSPHORYL-UNDECAPRENOL N-ACETYLGLUCOSAMINE TRANSFERASE 1"/>
    <property type="match status" value="1"/>
</dbReference>
<evidence type="ECO:0000313" key="14">
    <source>
        <dbReference type="Proteomes" id="UP000249886"/>
    </source>
</evidence>
<dbReference type="GO" id="GO:0005975">
    <property type="term" value="P:carbohydrate metabolic process"/>
    <property type="evidence" value="ECO:0007669"/>
    <property type="project" value="InterPro"/>
</dbReference>
<dbReference type="GO" id="GO:0005886">
    <property type="term" value="C:plasma membrane"/>
    <property type="evidence" value="ECO:0007669"/>
    <property type="project" value="UniProtKB-SubCell"/>
</dbReference>
<dbReference type="Pfam" id="PF04101">
    <property type="entry name" value="Glyco_tran_28_C"/>
    <property type="match status" value="1"/>
</dbReference>
<accession>A0A6H9XPJ3</accession>
<dbReference type="RefSeq" id="WP_005525659.1">
    <property type="nucleotide sequence ID" value="NZ_CAJPQJ010000002.1"/>
</dbReference>
<feature type="binding site" evidence="10">
    <location>
        <position position="303"/>
    </location>
    <ligand>
        <name>UDP-N-acetyl-alpha-D-glucosamine</name>
        <dbReference type="ChEBI" id="CHEBI:57705"/>
    </ligand>
</feature>
<dbReference type="CDD" id="cd03785">
    <property type="entry name" value="GT28_MurG"/>
    <property type="match status" value="1"/>
</dbReference>
<dbReference type="UniPathway" id="UPA00219"/>
<evidence type="ECO:0000256" key="6">
    <source>
        <dbReference type="ARBA" id="ARBA00022984"/>
    </source>
</evidence>
<dbReference type="InterPro" id="IPR007235">
    <property type="entry name" value="Glyco_trans_28_C"/>
</dbReference>
<comment type="function">
    <text evidence="10">Cell wall formation. Catalyzes the transfer of a GlcNAc subunit on undecaprenyl-pyrophosphoryl-MurNAc-pentapeptide (lipid intermediate I) to form undecaprenyl-pyrophosphoryl-MurNAc-(pentapeptide)GlcNAc (lipid intermediate II).</text>
</comment>
<dbReference type="NCBIfam" id="TIGR01133">
    <property type="entry name" value="murG"/>
    <property type="match status" value="1"/>
</dbReference>
<feature type="binding site" evidence="10">
    <location>
        <position position="177"/>
    </location>
    <ligand>
        <name>UDP-N-acetyl-alpha-D-glucosamine</name>
        <dbReference type="ChEBI" id="CHEBI:57705"/>
    </ligand>
</feature>
<keyword evidence="3 10" id="KW-0328">Glycosyltransferase</keyword>
<keyword evidence="6 10" id="KW-0573">Peptidoglycan synthesis</keyword>
<reference evidence="13 14" key="1">
    <citation type="submission" date="2018-06" db="EMBL/GenBank/DDBJ databases">
        <authorList>
            <consortium name="Pathogen Informatics"/>
            <person name="Doyle S."/>
        </authorList>
    </citation>
    <scope>NUCLEOTIDE SEQUENCE [LARGE SCALE GENOMIC DNA]</scope>
    <source>
        <strain evidence="13 14">NCTC10254</strain>
    </source>
</reference>
<comment type="caution">
    <text evidence="10">Lacks conserved residue(s) required for the propagation of feature annotation.</text>
</comment>
<keyword evidence="7 10" id="KW-0472">Membrane</keyword>
<gene>
    <name evidence="10 13" type="primary">murG</name>
    <name evidence="13" type="ORF">NCTC10254_01021</name>
</gene>
<evidence type="ECO:0000256" key="2">
    <source>
        <dbReference type="ARBA" id="ARBA00022618"/>
    </source>
</evidence>
<comment type="caution">
    <text evidence="13">The sequence shown here is derived from an EMBL/GenBank/DDBJ whole genome shotgun (WGS) entry which is preliminary data.</text>
</comment>
<dbReference type="Gene3D" id="3.40.50.2000">
    <property type="entry name" value="Glycogen Phosphorylase B"/>
    <property type="match status" value="2"/>
</dbReference>
<proteinExistence type="inferred from homology"/>
<sequence length="372" mass="38652">MTESHDSDNPTTHKSSHKALNVVVAGGGTAGHVEPALAVATVLKERGANVIAIGTNRGLETRLVPARGFDLKLIEPVPIPRKPSIELLEVPFKLVKSIAQTRKILKKHKADVLIGFGGYVTAPGYIAAKLAGIPFIVHEANARAGLANKLGVKLGGLGLNAVPGSGMGGQVVGIPVRAEMSTRARAAETRAAGLKAWGLSPDRRTVFITGGSQGAASLNSAVKNALDELCDAGYQVLHAYGAKNAPPAPREHYVSVPYIEDMAMAYSVADVIVCRSGAMTVAEVTAAGVPAVYVPLPHGNGEQGLNAQEVVRNGAAQLIQDSDIEARFSHIVTSLLADPDTLATMRAAALKSNVATAAEVIADIAEKTARRD</sequence>
<comment type="pathway">
    <text evidence="10">Cell wall biogenesis; peptidoglycan biosynthesis.</text>
</comment>
<dbReference type="HAMAP" id="MF_00033">
    <property type="entry name" value="MurG"/>
    <property type="match status" value="1"/>
</dbReference>
<comment type="similarity">
    <text evidence="10">Belongs to the glycosyltransferase 28 family. MurG subfamily.</text>
</comment>
<evidence type="ECO:0000256" key="7">
    <source>
        <dbReference type="ARBA" id="ARBA00023136"/>
    </source>
</evidence>
<comment type="catalytic activity">
    <reaction evidence="10">
        <text>di-trans,octa-cis-undecaprenyl diphospho-N-acetyl-alpha-D-muramoyl-L-alanyl-D-glutamyl-meso-2,6-diaminopimeloyl-D-alanyl-D-alanine + UDP-N-acetyl-alpha-D-glucosamine = di-trans,octa-cis-undecaprenyl diphospho-[N-acetyl-alpha-D-glucosaminyl-(1-&gt;4)]-N-acetyl-alpha-D-muramoyl-L-alanyl-D-glutamyl-meso-2,6-diaminopimeloyl-D-alanyl-D-alanine + UDP + H(+)</text>
        <dbReference type="Rhea" id="RHEA:31227"/>
        <dbReference type="ChEBI" id="CHEBI:15378"/>
        <dbReference type="ChEBI" id="CHEBI:57705"/>
        <dbReference type="ChEBI" id="CHEBI:58223"/>
        <dbReference type="ChEBI" id="CHEBI:61387"/>
        <dbReference type="ChEBI" id="CHEBI:61388"/>
        <dbReference type="EC" id="2.4.1.227"/>
    </reaction>
</comment>
<dbReference type="GO" id="GO:0009252">
    <property type="term" value="P:peptidoglycan biosynthetic process"/>
    <property type="evidence" value="ECO:0007669"/>
    <property type="project" value="UniProtKB-UniRule"/>
</dbReference>
<keyword evidence="2 10" id="KW-0132">Cell division</keyword>
<name>A0A6H9XPJ3_9CORY</name>